<dbReference type="PANTHER" id="PTHR46017:SF1">
    <property type="entry name" value="ALPHA-MANNOSIDASE 2C1"/>
    <property type="match status" value="1"/>
</dbReference>
<dbReference type="GO" id="GO:0004559">
    <property type="term" value="F:alpha-mannosidase activity"/>
    <property type="evidence" value="ECO:0007669"/>
    <property type="project" value="UniProtKB-EC"/>
</dbReference>
<evidence type="ECO:0000313" key="7">
    <source>
        <dbReference type="EMBL" id="NYF78896.1"/>
    </source>
</evidence>
<dbReference type="InterPro" id="IPR011330">
    <property type="entry name" value="Glyco_hydro/deAcase_b/a-brl"/>
</dbReference>
<dbReference type="SUPFAM" id="SSF88713">
    <property type="entry name" value="Glycoside hydrolase/deacetylase"/>
    <property type="match status" value="1"/>
</dbReference>
<evidence type="ECO:0000256" key="5">
    <source>
        <dbReference type="SAM" id="SignalP"/>
    </source>
</evidence>
<dbReference type="Gene3D" id="3.20.110.10">
    <property type="entry name" value="Glycoside hydrolase 38, N terminal domain"/>
    <property type="match status" value="1"/>
</dbReference>
<dbReference type="EMBL" id="JACCCW010000001">
    <property type="protein sequence ID" value="NYF78896.1"/>
    <property type="molecule type" value="Genomic_DNA"/>
</dbReference>
<evidence type="ECO:0000256" key="3">
    <source>
        <dbReference type="ARBA" id="ARBA00022801"/>
    </source>
</evidence>
<gene>
    <name evidence="7" type="ORF">HDF17_001183</name>
</gene>
<dbReference type="InterPro" id="IPR027291">
    <property type="entry name" value="Glyco_hydro_38_N_sf"/>
</dbReference>
<dbReference type="InterPro" id="IPR015341">
    <property type="entry name" value="Glyco_hydro_38_cen"/>
</dbReference>
<dbReference type="PANTHER" id="PTHR46017">
    <property type="entry name" value="ALPHA-MANNOSIDASE 2C1"/>
    <property type="match status" value="1"/>
</dbReference>
<dbReference type="InterPro" id="IPR028995">
    <property type="entry name" value="Glyco_hydro_57/38_cen_sf"/>
</dbReference>
<dbReference type="Pfam" id="PF09261">
    <property type="entry name" value="Alpha-mann_mid"/>
    <property type="match status" value="1"/>
</dbReference>
<dbReference type="EC" id="3.2.1.24" evidence="7"/>
<dbReference type="InterPro" id="IPR011682">
    <property type="entry name" value="Glyco_hydro_38_C"/>
</dbReference>
<organism evidence="7 8">
    <name type="scientific">Granulicella arctica</name>
    <dbReference type="NCBI Taxonomy" id="940613"/>
    <lineage>
        <taxon>Bacteria</taxon>
        <taxon>Pseudomonadati</taxon>
        <taxon>Acidobacteriota</taxon>
        <taxon>Terriglobia</taxon>
        <taxon>Terriglobales</taxon>
        <taxon>Acidobacteriaceae</taxon>
        <taxon>Granulicella</taxon>
    </lineage>
</organism>
<protein>
    <submittedName>
        <fullName evidence="7">Alpha-mannosidase</fullName>
        <ecNumber evidence="7">3.2.1.24</ecNumber>
    </submittedName>
</protein>
<evidence type="ECO:0000259" key="6">
    <source>
        <dbReference type="SMART" id="SM00872"/>
    </source>
</evidence>
<dbReference type="GO" id="GO:0046872">
    <property type="term" value="F:metal ion binding"/>
    <property type="evidence" value="ECO:0007669"/>
    <property type="project" value="UniProtKB-KW"/>
</dbReference>
<dbReference type="AlphaFoldDB" id="A0A7Y9TFK3"/>
<keyword evidence="3 7" id="KW-0378">Hydrolase</keyword>
<keyword evidence="2" id="KW-0479">Metal-binding</keyword>
<dbReference type="CDD" id="cd10789">
    <property type="entry name" value="GH38N_AMII_ER_cytosolic"/>
    <property type="match status" value="1"/>
</dbReference>
<dbReference type="RefSeq" id="WP_246301610.1">
    <property type="nucleotide sequence ID" value="NZ_JACCCW010000001.1"/>
</dbReference>
<comment type="caution">
    <text evidence="7">The sequence shown here is derived from an EMBL/GenBank/DDBJ whole genome shotgun (WGS) entry which is preliminary data.</text>
</comment>
<dbReference type="InterPro" id="IPR041147">
    <property type="entry name" value="GH38_C"/>
</dbReference>
<dbReference type="SUPFAM" id="SSF88688">
    <property type="entry name" value="Families 57/38 glycoside transferase middle domain"/>
    <property type="match status" value="1"/>
</dbReference>
<feature type="signal peptide" evidence="5">
    <location>
        <begin position="1"/>
        <end position="25"/>
    </location>
</feature>
<dbReference type="GO" id="GO:0006013">
    <property type="term" value="P:mannose metabolic process"/>
    <property type="evidence" value="ECO:0007669"/>
    <property type="project" value="InterPro"/>
</dbReference>
<proteinExistence type="inferred from homology"/>
<dbReference type="InterPro" id="IPR037094">
    <property type="entry name" value="Glyco_hydro_38_cen_sf"/>
</dbReference>
<dbReference type="SMART" id="SM00872">
    <property type="entry name" value="Alpha-mann_mid"/>
    <property type="match status" value="1"/>
</dbReference>
<feature type="chain" id="PRO_5031315460" evidence="5">
    <location>
        <begin position="26"/>
        <end position="1103"/>
    </location>
</feature>
<dbReference type="Gene3D" id="2.60.120.260">
    <property type="entry name" value="Galactose-binding domain-like"/>
    <property type="match status" value="1"/>
</dbReference>
<evidence type="ECO:0000313" key="8">
    <source>
        <dbReference type="Proteomes" id="UP000589520"/>
    </source>
</evidence>
<reference evidence="7 8" key="1">
    <citation type="submission" date="2020-07" db="EMBL/GenBank/DDBJ databases">
        <title>Genomic Encyclopedia of Type Strains, Phase IV (KMG-V): Genome sequencing to study the core and pangenomes of soil and plant-associated prokaryotes.</title>
        <authorList>
            <person name="Whitman W."/>
        </authorList>
    </citation>
    <scope>NUCLEOTIDE SEQUENCE [LARGE SCALE GENOMIC DNA]</scope>
    <source>
        <strain evidence="7 8">X4EP2</strain>
    </source>
</reference>
<dbReference type="Gene3D" id="2.60.40.2220">
    <property type="match status" value="1"/>
</dbReference>
<keyword evidence="5" id="KW-0732">Signal</keyword>
<dbReference type="Pfam" id="PF17677">
    <property type="entry name" value="Glyco_hydro38C2"/>
    <property type="match status" value="1"/>
</dbReference>
<dbReference type="GO" id="GO:0009313">
    <property type="term" value="P:oligosaccharide catabolic process"/>
    <property type="evidence" value="ECO:0007669"/>
    <property type="project" value="TreeGrafter"/>
</dbReference>
<comment type="similarity">
    <text evidence="1">Belongs to the glycosyl hydrolase 38 family.</text>
</comment>
<dbReference type="InterPro" id="IPR011013">
    <property type="entry name" value="Gal_mutarotase_sf_dom"/>
</dbReference>
<dbReference type="GO" id="GO:0030246">
    <property type="term" value="F:carbohydrate binding"/>
    <property type="evidence" value="ECO:0007669"/>
    <property type="project" value="InterPro"/>
</dbReference>
<accession>A0A7Y9TFK3</accession>
<dbReference type="InterPro" id="IPR000602">
    <property type="entry name" value="Glyco_hydro_38_N"/>
</dbReference>
<evidence type="ECO:0000256" key="1">
    <source>
        <dbReference type="ARBA" id="ARBA00009792"/>
    </source>
</evidence>
<keyword evidence="4 7" id="KW-0326">Glycosidase</keyword>
<dbReference type="FunFam" id="1.20.1270.50:FF:000004">
    <property type="entry name" value="alpha-mannosidase 2C1 isoform X1"/>
    <property type="match status" value="1"/>
</dbReference>
<evidence type="ECO:0000256" key="2">
    <source>
        <dbReference type="ARBA" id="ARBA00022723"/>
    </source>
</evidence>
<keyword evidence="8" id="KW-1185">Reference proteome</keyword>
<dbReference type="Gene3D" id="1.20.1270.50">
    <property type="entry name" value="Glycoside hydrolase family 38, central domain"/>
    <property type="match status" value="1"/>
</dbReference>
<sequence>MRRPTFLALGLACCLTGLSSLSLQGQLFDSMHAEQNAVKFSPAETAVLDRLKSLQTLPSGSWRFHEGDVPHGELPSLDDSSWQEVQPKSEAGKEAVWYRRTVEIPKTLHGYDLTGAEVSFRFRANANGPMPEIIYFNGRRVALGDDLEQVQLFSDAKPGEKVLVAVKLLPTVDVKRFDGVDMKISFTAKRPNPEDLRTEFVSAGAMVPSLAPGSEADRKILTKAVGEVDLKALDAANQAKFDASLRQAQTTLSALRPLLQTATFHLTGNSHIDAAWLWPWEETVDTVKRTFGSAVQLMSEYPTYTYTQSAAVYSQWMADKYPDLNRQIAERVKEGRWELVGGMWLEPDLNMPDGESLVRQILIGQETFQKLYGKTTRIGWNPDSFGYNWQLPQIYKRSGIDYFVTQKMHWNDTNQLPLKLFWWESPDGSKVLAYFPHDYANNNLDPTRLSRDMASARDFATGLPSMLDLYGVGDHGGGPTRTMLDEGLHWMEKDKVIPHEEFGTAQPYFTQVEGELNPTSPTWDYKTLAAGDTKLPAPPTGEITVPTWKDELYFEYHRGVFTTQADHKRNMRNSEEWVLDAEKYASLAWLDGQKYPADEISDAWKHVLFNQFHDLAAGSGIGIIYKEAQKDYNQVRWATNEVSTKALDTLTAQVDTRAHSGVPVVVFNSLGWQRGGLTEVSVQLPTSGAEGVTLLDEKNHVVPSQVLSSDPKTNTYKLLFQLNDVPSLGYVVLHAEAGKKDFRTDLKSSDTTIENDNLRVVVDPQTGCITSLFDKKTNFETIAKDGCGNELQTFKDTPKDYDAWNVDPGTYDVAPTLLHSVDSVKLVEQGPLRSVIRVARTWQSSKFTQDITLYAGADHAIVSNDIDWHETHVLLKASFPLAASSDHATFEIPYGTIDRPTTRNNSFEKAKFEVPAMRWADLGDGQHGFSLLNNSKYGYDAVDNLLRLTLLRSPTWPDPDADREEHHFSYALYPHGGDWKQALTVRHGYEFNYDLKAMQVQAHSGEMKPEHSFASIDKDNVVLTALKKTESGDGLIVRFYEWAGKGGDVTLTVPPGATSATLVNLMEKPEGEPIAVSGDKVTVPVTPFEIQTVQINYKPAPAM</sequence>
<name>A0A7Y9TFK3_9BACT</name>
<dbReference type="Pfam" id="PF01074">
    <property type="entry name" value="Glyco_hydro_38N"/>
    <property type="match status" value="1"/>
</dbReference>
<evidence type="ECO:0000256" key="4">
    <source>
        <dbReference type="ARBA" id="ARBA00023295"/>
    </source>
</evidence>
<feature type="domain" description="Glycoside hydrolase family 38 central" evidence="6">
    <location>
        <begin position="555"/>
        <end position="632"/>
    </location>
</feature>
<dbReference type="Pfam" id="PF07748">
    <property type="entry name" value="Glyco_hydro_38C"/>
    <property type="match status" value="1"/>
</dbReference>
<dbReference type="Proteomes" id="UP000589520">
    <property type="component" value="Unassembled WGS sequence"/>
</dbReference>
<dbReference type="Gene3D" id="2.70.98.30">
    <property type="entry name" value="Golgi alpha-mannosidase II, domain 4"/>
    <property type="match status" value="1"/>
</dbReference>
<dbReference type="SUPFAM" id="SSF74650">
    <property type="entry name" value="Galactose mutarotase-like"/>
    <property type="match status" value="1"/>
</dbReference>